<feature type="binding site" evidence="10 13">
    <location>
        <position position="451"/>
    </location>
    <ligand>
        <name>Mn(2+)</name>
        <dbReference type="ChEBI" id="CHEBI:29035"/>
        <label>2</label>
    </ligand>
</feature>
<feature type="binding site" evidence="10 13">
    <location>
        <position position="414"/>
    </location>
    <ligand>
        <name>Mn(2+)</name>
        <dbReference type="ChEBI" id="CHEBI:29035"/>
        <label>1</label>
    </ligand>
</feature>
<dbReference type="GO" id="GO:0004619">
    <property type="term" value="F:phosphoglycerate mutase activity"/>
    <property type="evidence" value="ECO:0007669"/>
    <property type="project" value="UniProtKB-UniRule"/>
</dbReference>
<evidence type="ECO:0000259" key="14">
    <source>
        <dbReference type="Pfam" id="PF01676"/>
    </source>
</evidence>
<dbReference type="PIRSF" id="PIRSF001492">
    <property type="entry name" value="IPGAM"/>
    <property type="match status" value="1"/>
</dbReference>
<evidence type="ECO:0000256" key="3">
    <source>
        <dbReference type="ARBA" id="ARBA00008819"/>
    </source>
</evidence>
<dbReference type="NCBIfam" id="TIGR01307">
    <property type="entry name" value="pgm_bpd_ind"/>
    <property type="match status" value="1"/>
</dbReference>
<dbReference type="Gene3D" id="3.40.1450.10">
    <property type="entry name" value="BPG-independent phosphoglycerate mutase, domain B"/>
    <property type="match status" value="1"/>
</dbReference>
<reference evidence="17" key="1">
    <citation type="submission" date="2016-10" db="EMBL/GenBank/DDBJ databases">
        <authorList>
            <person name="Varghese N."/>
            <person name="Submissions S."/>
        </authorList>
    </citation>
    <scope>NUCLEOTIDE SEQUENCE [LARGE SCALE GENOMIC DNA]</scope>
    <source>
        <strain evidence="17">DSM 3384</strain>
    </source>
</reference>
<dbReference type="InterPro" id="IPR011258">
    <property type="entry name" value="BPG-indep_PGM_N"/>
</dbReference>
<feature type="binding site" evidence="10 12">
    <location>
        <position position="126"/>
    </location>
    <ligand>
        <name>substrate</name>
    </ligand>
</feature>
<feature type="active site" description="Phosphoserine intermediate" evidence="10 11">
    <location>
        <position position="65"/>
    </location>
</feature>
<feature type="binding site" evidence="10 13">
    <location>
        <position position="15"/>
    </location>
    <ligand>
        <name>Mn(2+)</name>
        <dbReference type="ChEBI" id="CHEBI:29035"/>
        <label>2</label>
    </ligand>
</feature>
<feature type="binding site" evidence="10 13">
    <location>
        <position position="469"/>
    </location>
    <ligand>
        <name>Mn(2+)</name>
        <dbReference type="ChEBI" id="CHEBI:29035"/>
        <label>1</label>
    </ligand>
</feature>
<evidence type="ECO:0000256" key="7">
    <source>
        <dbReference type="ARBA" id="ARBA00023211"/>
    </source>
</evidence>
<dbReference type="Gene3D" id="3.40.720.10">
    <property type="entry name" value="Alkaline Phosphatase, subunit A"/>
    <property type="match status" value="1"/>
</dbReference>
<evidence type="ECO:0000313" key="16">
    <source>
        <dbReference type="EMBL" id="SDU61354.1"/>
    </source>
</evidence>
<comment type="catalytic activity">
    <reaction evidence="1 10">
        <text>(2R)-2-phosphoglycerate = (2R)-3-phosphoglycerate</text>
        <dbReference type="Rhea" id="RHEA:15901"/>
        <dbReference type="ChEBI" id="CHEBI:58272"/>
        <dbReference type="ChEBI" id="CHEBI:58289"/>
        <dbReference type="EC" id="5.4.2.12"/>
    </reaction>
</comment>
<protein>
    <recommendedName>
        <fullName evidence="9 10">2,3-bisphosphoglycerate-independent phosphoglycerate mutase</fullName>
        <shortName evidence="10">BPG-independent PGAM</shortName>
        <shortName evidence="10">Phosphoglyceromutase</shortName>
        <shortName evidence="10">iPGM</shortName>
        <ecNumber evidence="4 10">5.4.2.12</ecNumber>
    </recommendedName>
</protein>
<dbReference type="EMBL" id="FNLL01000017">
    <property type="protein sequence ID" value="SDU61354.1"/>
    <property type="molecule type" value="Genomic_DNA"/>
</dbReference>
<feature type="binding site" evidence="10 12">
    <location>
        <begin position="156"/>
        <end position="157"/>
    </location>
    <ligand>
        <name>substrate</name>
    </ligand>
</feature>
<evidence type="ECO:0000256" key="2">
    <source>
        <dbReference type="ARBA" id="ARBA00004798"/>
    </source>
</evidence>
<evidence type="ECO:0000313" key="17">
    <source>
        <dbReference type="Proteomes" id="UP000199608"/>
    </source>
</evidence>
<keyword evidence="8 10" id="KW-0413">Isomerase</keyword>
<feature type="binding site" evidence="10 12">
    <location>
        <begin position="268"/>
        <end position="271"/>
    </location>
    <ligand>
        <name>substrate</name>
    </ligand>
</feature>
<evidence type="ECO:0000256" key="12">
    <source>
        <dbReference type="PIRSR" id="PIRSR001492-2"/>
    </source>
</evidence>
<dbReference type="Pfam" id="PF01676">
    <property type="entry name" value="Metalloenzyme"/>
    <property type="match status" value="1"/>
</dbReference>
<comment type="similarity">
    <text evidence="3 10">Belongs to the BPG-independent phosphoglycerate mutase family.</text>
</comment>
<keyword evidence="7 10" id="KW-0464">Manganese</keyword>
<feature type="domain" description="Metalloenzyme" evidence="14">
    <location>
        <begin position="10"/>
        <end position="507"/>
    </location>
</feature>
<dbReference type="GO" id="GO:0030145">
    <property type="term" value="F:manganese ion binding"/>
    <property type="evidence" value="ECO:0007669"/>
    <property type="project" value="UniProtKB-UniRule"/>
</dbReference>
<name>A0A1H2JY12_9BACT</name>
<feature type="binding site" evidence="10 13">
    <location>
        <position position="65"/>
    </location>
    <ligand>
        <name>Mn(2+)</name>
        <dbReference type="ChEBI" id="CHEBI:29035"/>
        <label>2</label>
    </ligand>
</feature>
<evidence type="ECO:0000256" key="5">
    <source>
        <dbReference type="ARBA" id="ARBA00022723"/>
    </source>
</evidence>
<accession>A0A1H2JY12</accession>
<evidence type="ECO:0000256" key="13">
    <source>
        <dbReference type="PIRSR" id="PIRSR001492-3"/>
    </source>
</evidence>
<evidence type="ECO:0000256" key="9">
    <source>
        <dbReference type="ARBA" id="ARBA00071648"/>
    </source>
</evidence>
<dbReference type="RefSeq" id="WP_092238029.1">
    <property type="nucleotide sequence ID" value="NZ_FNLL01000017.1"/>
</dbReference>
<feature type="binding site" evidence="10 13">
    <location>
        <position position="452"/>
    </location>
    <ligand>
        <name>Mn(2+)</name>
        <dbReference type="ChEBI" id="CHEBI:29035"/>
        <label>2</label>
    </ligand>
</feature>
<dbReference type="AlphaFoldDB" id="A0A1H2JY12"/>
<evidence type="ECO:0000256" key="8">
    <source>
        <dbReference type="ARBA" id="ARBA00023235"/>
    </source>
</evidence>
<gene>
    <name evidence="10" type="primary">gpmI</name>
    <name evidence="16" type="ORF">SAMN04487931_11738</name>
</gene>
<comment type="subunit">
    <text evidence="10">Monomer.</text>
</comment>
<organism evidence="16 17">
    <name type="scientific">Desulfobacula phenolica</name>
    <dbReference type="NCBI Taxonomy" id="90732"/>
    <lineage>
        <taxon>Bacteria</taxon>
        <taxon>Pseudomonadati</taxon>
        <taxon>Thermodesulfobacteriota</taxon>
        <taxon>Desulfobacteria</taxon>
        <taxon>Desulfobacterales</taxon>
        <taxon>Desulfobacteraceae</taxon>
        <taxon>Desulfobacula</taxon>
    </lineage>
</organism>
<dbReference type="Pfam" id="PF06415">
    <property type="entry name" value="iPGM_N"/>
    <property type="match status" value="1"/>
</dbReference>
<evidence type="ECO:0000256" key="6">
    <source>
        <dbReference type="ARBA" id="ARBA00023152"/>
    </source>
</evidence>
<dbReference type="HAMAP" id="MF_01038">
    <property type="entry name" value="GpmI"/>
    <property type="match status" value="1"/>
</dbReference>
<feature type="binding site" evidence="10 12">
    <location>
        <position position="194"/>
    </location>
    <ligand>
        <name>substrate</name>
    </ligand>
</feature>
<dbReference type="InterPro" id="IPR017850">
    <property type="entry name" value="Alkaline_phosphatase_core_sf"/>
</dbReference>
<sequence>MSSNSHPVNILMILDGWGIRDETHGNAFALAKTPFLDSLIKKFPTCKLLCSGNAVGLPEGTMGNSEVGHMNIGAGRKVLQDFVRINKAIEDQSFFKTPALLDLMAQVSNNQKSLHIMGLLSDGGVHSHISHLFALIDMAKQNKVENLFIHPILDGRDTSPASGINYIKQLQAYLNHHEYGKIATLVGRYWAMDRDTRWDRVEKAYKLFTATAGVMEQDPVCAVQNAYDSDKTDEFVPPIFLEKNFSQNKKINNGIVQDGDGLIFFNFRADRAKEITRAFTEPDFNEFAREKKIDLAGFVCMTQYDETFNLPVAFAPQHLDQVLGEILSQNSISQLRIAETEKYAHVTYFFNGGDEKVFDGEKRILIPSPRDVATYDEKPQMSAFELADKACEQIRAGAFQFIILNFANMDMVGHTGILKAAIKGCETVDKCAQKVVEAIWETGGFAIVTADHGNSEQMIADDGSAHTAHTLNPVRLILAGDKLKEKKLKDGILGDIAPTILKLLNIEQPLQMTGTSLI</sequence>
<evidence type="ECO:0000256" key="4">
    <source>
        <dbReference type="ARBA" id="ARBA00012026"/>
    </source>
</evidence>
<dbReference type="GO" id="GO:0006007">
    <property type="term" value="P:glucose catabolic process"/>
    <property type="evidence" value="ECO:0007669"/>
    <property type="project" value="InterPro"/>
</dbReference>
<evidence type="ECO:0000256" key="1">
    <source>
        <dbReference type="ARBA" id="ARBA00000370"/>
    </source>
</evidence>
<dbReference type="GO" id="GO:0006096">
    <property type="term" value="P:glycolytic process"/>
    <property type="evidence" value="ECO:0007669"/>
    <property type="project" value="UniProtKB-UniRule"/>
</dbReference>
<dbReference type="SUPFAM" id="SSF64158">
    <property type="entry name" value="2,3-Bisphosphoglycerate-independent phosphoglycerate mutase, substrate-binding domain"/>
    <property type="match status" value="1"/>
</dbReference>
<keyword evidence="5 10" id="KW-0479">Metal-binding</keyword>
<evidence type="ECO:0000259" key="15">
    <source>
        <dbReference type="Pfam" id="PF06415"/>
    </source>
</evidence>
<feature type="domain" description="BPG-independent PGAM N-terminal" evidence="15">
    <location>
        <begin position="85"/>
        <end position="306"/>
    </location>
</feature>
<dbReference type="InterPro" id="IPR006124">
    <property type="entry name" value="Metalloenzyme"/>
</dbReference>
<comment type="function">
    <text evidence="10">Catalyzes the interconversion of 2-phosphoglycerate and 3-phosphoglycerate.</text>
</comment>
<evidence type="ECO:0000256" key="10">
    <source>
        <dbReference type="HAMAP-Rule" id="MF_01038"/>
    </source>
</evidence>
<dbReference type="GO" id="GO:0005737">
    <property type="term" value="C:cytoplasm"/>
    <property type="evidence" value="ECO:0007669"/>
    <property type="project" value="InterPro"/>
</dbReference>
<dbReference type="InterPro" id="IPR005995">
    <property type="entry name" value="Pgm_bpd_ind"/>
</dbReference>
<evidence type="ECO:0000256" key="11">
    <source>
        <dbReference type="PIRSR" id="PIRSR001492-1"/>
    </source>
</evidence>
<proteinExistence type="inferred from homology"/>
<feature type="binding site" evidence="10 12">
    <location>
        <position position="342"/>
    </location>
    <ligand>
        <name>substrate</name>
    </ligand>
</feature>
<comment type="cofactor">
    <cofactor evidence="10">
        <name>Mn(2+)</name>
        <dbReference type="ChEBI" id="CHEBI:29035"/>
    </cofactor>
    <text evidence="10">Binds 2 manganese ions per subunit.</text>
</comment>
<feature type="binding site" evidence="10 12">
    <location>
        <position position="188"/>
    </location>
    <ligand>
        <name>substrate</name>
    </ligand>
</feature>
<dbReference type="FunFam" id="3.40.1450.10:FF:000001">
    <property type="entry name" value="2,3-bisphosphoglycerate-independent phosphoglycerate mutase"/>
    <property type="match status" value="1"/>
</dbReference>
<dbReference type="Proteomes" id="UP000199608">
    <property type="component" value="Unassembled WGS sequence"/>
</dbReference>
<dbReference type="EC" id="5.4.2.12" evidence="4 10"/>
<dbReference type="PANTHER" id="PTHR31637:SF0">
    <property type="entry name" value="2,3-BISPHOSPHOGLYCERATE-INDEPENDENT PHOSPHOGLYCERATE MUTASE"/>
    <property type="match status" value="1"/>
</dbReference>
<dbReference type="CDD" id="cd16010">
    <property type="entry name" value="iPGM"/>
    <property type="match status" value="1"/>
</dbReference>
<feature type="binding site" evidence="10 13">
    <location>
        <position position="410"/>
    </location>
    <ligand>
        <name>Mn(2+)</name>
        <dbReference type="ChEBI" id="CHEBI:29035"/>
        <label>1</label>
    </ligand>
</feature>
<dbReference type="InterPro" id="IPR036646">
    <property type="entry name" value="PGAM_B_sf"/>
</dbReference>
<dbReference type="UniPathway" id="UPA00109">
    <property type="reaction ID" value="UER00186"/>
</dbReference>
<comment type="pathway">
    <text evidence="2 10">Carbohydrate degradation; glycolysis; pyruvate from D-glyceraldehyde 3-phosphate: step 3/5.</text>
</comment>
<dbReference type="PANTHER" id="PTHR31637">
    <property type="entry name" value="2,3-BISPHOSPHOGLYCERATE-INDEPENDENT PHOSPHOGLYCERATE MUTASE"/>
    <property type="match status" value="1"/>
</dbReference>
<keyword evidence="17" id="KW-1185">Reference proteome</keyword>
<keyword evidence="6 10" id="KW-0324">Glycolysis</keyword>
<dbReference type="SUPFAM" id="SSF53649">
    <property type="entry name" value="Alkaline phosphatase-like"/>
    <property type="match status" value="1"/>
</dbReference>